<evidence type="ECO:0000313" key="2">
    <source>
        <dbReference type="Proteomes" id="UP000003009"/>
    </source>
</evidence>
<protein>
    <submittedName>
        <fullName evidence="1">Uncharacterized protein</fullName>
    </submittedName>
</protein>
<keyword evidence="2" id="KW-1185">Reference proteome</keyword>
<evidence type="ECO:0000313" key="1">
    <source>
        <dbReference type="EMBL" id="EEP68459.1"/>
    </source>
</evidence>
<reference evidence="1" key="1">
    <citation type="submission" date="2009-04" db="EMBL/GenBank/DDBJ databases">
        <authorList>
            <person name="Weinstock G."/>
            <person name="Sodergren E."/>
            <person name="Clifton S."/>
            <person name="Fulton L."/>
            <person name="Fulton B."/>
            <person name="Courtney L."/>
            <person name="Fronick C."/>
            <person name="Harrison M."/>
            <person name="Strong C."/>
            <person name="Farmer C."/>
            <person name="Delahaunty K."/>
            <person name="Markovic C."/>
            <person name="Hall O."/>
            <person name="Minx P."/>
            <person name="Tomlinson C."/>
            <person name="Mitreva M."/>
            <person name="Nelson J."/>
            <person name="Hou S."/>
            <person name="Wollam A."/>
            <person name="Pepin K.H."/>
            <person name="Johnson M."/>
            <person name="Bhonagiri V."/>
            <person name="Nash W.E."/>
            <person name="Warren W."/>
            <person name="Chinwalla A."/>
            <person name="Mardis E.R."/>
            <person name="Wilson R.K."/>
        </authorList>
    </citation>
    <scope>NUCLEOTIDE SEQUENCE [LARGE SCALE GENOMIC DNA]</scope>
    <source>
        <strain evidence="1">ATCC 51147</strain>
    </source>
</reference>
<dbReference type="Proteomes" id="UP000003009">
    <property type="component" value="Unassembled WGS sequence"/>
</dbReference>
<proteinExistence type="predicted"/>
<dbReference type="AlphaFoldDB" id="C4GHM1"/>
<sequence length="42" mass="4758">MPPNGVLDDAPSRITFQAALNHQKQPENITIVWCCAKRFFAE</sequence>
<gene>
    <name evidence="1" type="ORF">GCWU000324_00355</name>
</gene>
<dbReference type="STRING" id="629741.GCWU000324_00355"/>
<dbReference type="EMBL" id="ACJW02000002">
    <property type="protein sequence ID" value="EEP68459.1"/>
    <property type="molecule type" value="Genomic_DNA"/>
</dbReference>
<name>C4GHM1_9NEIS</name>
<organism evidence="1 2">
    <name type="scientific">Kingella oralis ATCC 51147</name>
    <dbReference type="NCBI Taxonomy" id="629741"/>
    <lineage>
        <taxon>Bacteria</taxon>
        <taxon>Pseudomonadati</taxon>
        <taxon>Pseudomonadota</taxon>
        <taxon>Betaproteobacteria</taxon>
        <taxon>Neisseriales</taxon>
        <taxon>Neisseriaceae</taxon>
        <taxon>Kingella</taxon>
    </lineage>
</organism>
<dbReference type="HOGENOM" id="CLU_3252794_0_0_4"/>
<comment type="caution">
    <text evidence="1">The sequence shown here is derived from an EMBL/GenBank/DDBJ whole genome shotgun (WGS) entry which is preliminary data.</text>
</comment>
<accession>C4GHM1</accession>